<dbReference type="InterPro" id="IPR014729">
    <property type="entry name" value="Rossmann-like_a/b/a_fold"/>
</dbReference>
<keyword evidence="1" id="KW-0808">Transferase</keyword>
<feature type="binding site" evidence="2">
    <location>
        <position position="72"/>
    </location>
    <ligand>
        <name>ATP</name>
        <dbReference type="ChEBI" id="CHEBI:30616"/>
    </ligand>
</feature>
<keyword evidence="2" id="KW-0067">ATP-binding</keyword>
<dbReference type="EMBL" id="JADIMG010000055">
    <property type="protein sequence ID" value="MBO8459770.1"/>
    <property type="molecule type" value="Genomic_DNA"/>
</dbReference>
<keyword evidence="2" id="KW-0547">Nucleotide-binding</keyword>
<feature type="binding site" evidence="2">
    <location>
        <begin position="40"/>
        <end position="42"/>
    </location>
    <ligand>
        <name>ATP</name>
        <dbReference type="ChEBI" id="CHEBI:30616"/>
    </ligand>
</feature>
<evidence type="ECO:0000256" key="2">
    <source>
        <dbReference type="PIRSR" id="PIRSR004976-51"/>
    </source>
</evidence>
<dbReference type="GO" id="GO:0008033">
    <property type="term" value="P:tRNA processing"/>
    <property type="evidence" value="ECO:0007669"/>
    <property type="project" value="InterPro"/>
</dbReference>
<dbReference type="CDD" id="cd24138">
    <property type="entry name" value="TtcA-like"/>
    <property type="match status" value="1"/>
</dbReference>
<dbReference type="Proteomes" id="UP000823641">
    <property type="component" value="Unassembled WGS sequence"/>
</dbReference>
<comment type="caution">
    <text evidence="4">The sequence shown here is derived from an EMBL/GenBank/DDBJ whole genome shotgun (WGS) entry which is preliminary data.</text>
</comment>
<accession>A0A9D9N4E4</accession>
<dbReference type="GO" id="GO:0016740">
    <property type="term" value="F:transferase activity"/>
    <property type="evidence" value="ECO:0007669"/>
    <property type="project" value="UniProtKB-KW"/>
</dbReference>
<dbReference type="Pfam" id="PF01171">
    <property type="entry name" value="ATP_bind_3"/>
    <property type="match status" value="1"/>
</dbReference>
<dbReference type="PANTHER" id="PTHR43686">
    <property type="entry name" value="SULFURTRANSFERASE-RELATED"/>
    <property type="match status" value="1"/>
</dbReference>
<dbReference type="GO" id="GO:0005524">
    <property type="term" value="F:ATP binding"/>
    <property type="evidence" value="ECO:0007669"/>
    <property type="project" value="UniProtKB-KW"/>
</dbReference>
<feature type="binding site" evidence="2">
    <location>
        <position position="46"/>
    </location>
    <ligand>
        <name>ATP</name>
        <dbReference type="ChEBI" id="CHEBI:30616"/>
    </ligand>
</feature>
<feature type="binding site" evidence="2">
    <location>
        <position position="141"/>
    </location>
    <ligand>
        <name>ATP</name>
        <dbReference type="ChEBI" id="CHEBI:30616"/>
    </ligand>
</feature>
<dbReference type="PIRSF" id="PIRSF004976">
    <property type="entry name" value="ATPase_YdaO"/>
    <property type="match status" value="1"/>
</dbReference>
<organism evidence="4 5">
    <name type="scientific">Candidatus Gallipaludibacter merdavium</name>
    <dbReference type="NCBI Taxonomy" id="2840839"/>
    <lineage>
        <taxon>Bacteria</taxon>
        <taxon>Pseudomonadati</taxon>
        <taxon>Bacteroidota</taxon>
        <taxon>Bacteroidia</taxon>
        <taxon>Bacteroidales</taxon>
        <taxon>Candidatus Gallipaludibacter</taxon>
    </lineage>
</organism>
<dbReference type="InterPro" id="IPR035107">
    <property type="entry name" value="tRNA_thiolation_TtcA_Ctu1"/>
</dbReference>
<gene>
    <name evidence="4" type="ORF">IAA73_05480</name>
</gene>
<sequence length="249" mass="28880">MTENSISPEQKRLEIRVRQRFRKALNDYHLISDGDKILVGLSGGKDSLALLELLAERAKIYIPRFSVVAAHISVENIGYQSDLDYLRKMCENAGVDFHHVVTSFDDSVEPQKSKCFICSWQRRKALFETAQRLGCNKIAMGHHMDDIVETLLLNMVYQGTLATMPPLLKMDKFDATIIRPLCLNAEADIAQWARYRNYRKQIRLCPYEHESTRSDMKQLLETLRRQNPHVVSTIWRAMENVKPKYLPQK</sequence>
<dbReference type="SUPFAM" id="SSF52402">
    <property type="entry name" value="Adenine nucleotide alpha hydrolases-like"/>
    <property type="match status" value="1"/>
</dbReference>
<feature type="binding site" evidence="2">
    <location>
        <position position="146"/>
    </location>
    <ligand>
        <name>ATP</name>
        <dbReference type="ChEBI" id="CHEBI:30616"/>
    </ligand>
</feature>
<evidence type="ECO:0000313" key="4">
    <source>
        <dbReference type="EMBL" id="MBO8459770.1"/>
    </source>
</evidence>
<dbReference type="Gene3D" id="3.40.50.620">
    <property type="entry name" value="HUPs"/>
    <property type="match status" value="1"/>
</dbReference>
<evidence type="ECO:0000313" key="5">
    <source>
        <dbReference type="Proteomes" id="UP000823641"/>
    </source>
</evidence>
<reference evidence="4" key="2">
    <citation type="journal article" date="2021" name="PeerJ">
        <title>Extensive microbial diversity within the chicken gut microbiome revealed by metagenomics and culture.</title>
        <authorList>
            <person name="Gilroy R."/>
            <person name="Ravi A."/>
            <person name="Getino M."/>
            <person name="Pursley I."/>
            <person name="Horton D.L."/>
            <person name="Alikhan N.F."/>
            <person name="Baker D."/>
            <person name="Gharbi K."/>
            <person name="Hall N."/>
            <person name="Watson M."/>
            <person name="Adriaenssens E.M."/>
            <person name="Foster-Nyarko E."/>
            <person name="Jarju S."/>
            <person name="Secka A."/>
            <person name="Antonio M."/>
            <person name="Oren A."/>
            <person name="Chaudhuri R.R."/>
            <person name="La Ragione R."/>
            <person name="Hildebrand F."/>
            <person name="Pallen M.J."/>
        </authorList>
    </citation>
    <scope>NUCLEOTIDE SEQUENCE</scope>
    <source>
        <strain evidence="4">G3-3990</strain>
    </source>
</reference>
<dbReference type="PANTHER" id="PTHR43686:SF1">
    <property type="entry name" value="AMINOTRAN_5 DOMAIN-CONTAINING PROTEIN"/>
    <property type="match status" value="1"/>
</dbReference>
<name>A0A9D9N4E4_9BACT</name>
<evidence type="ECO:0000256" key="1">
    <source>
        <dbReference type="ARBA" id="ARBA00022679"/>
    </source>
</evidence>
<protein>
    <submittedName>
        <fullName evidence="4">tRNA 2-thiocytidine(32) synthetase TtcA</fullName>
    </submittedName>
</protein>
<proteinExistence type="predicted"/>
<dbReference type="AlphaFoldDB" id="A0A9D9N4E4"/>
<dbReference type="InterPro" id="IPR011063">
    <property type="entry name" value="TilS/TtcA_N"/>
</dbReference>
<feature type="domain" description="tRNA(Ile)-lysidine/2-thiocytidine synthase N-terminal" evidence="3">
    <location>
        <begin position="36"/>
        <end position="196"/>
    </location>
</feature>
<evidence type="ECO:0000259" key="3">
    <source>
        <dbReference type="Pfam" id="PF01171"/>
    </source>
</evidence>
<reference evidence="4" key="1">
    <citation type="submission" date="2020-10" db="EMBL/GenBank/DDBJ databases">
        <authorList>
            <person name="Gilroy R."/>
        </authorList>
    </citation>
    <scope>NUCLEOTIDE SEQUENCE</scope>
    <source>
        <strain evidence="4">G3-3990</strain>
    </source>
</reference>